<dbReference type="GO" id="GO:0006508">
    <property type="term" value="P:proteolysis"/>
    <property type="evidence" value="ECO:0007669"/>
    <property type="project" value="UniProtKB-KW"/>
</dbReference>
<evidence type="ECO:0000256" key="9">
    <source>
        <dbReference type="PIRSR" id="PIRSR601577-1"/>
    </source>
</evidence>
<evidence type="ECO:0000256" key="2">
    <source>
        <dbReference type="ARBA" id="ARBA00022670"/>
    </source>
</evidence>
<dbReference type="SUPFAM" id="SSF55486">
    <property type="entry name" value="Metalloproteases ('zincins'), catalytic domain"/>
    <property type="match status" value="1"/>
</dbReference>
<dbReference type="GO" id="GO:0007155">
    <property type="term" value="P:cell adhesion"/>
    <property type="evidence" value="ECO:0007669"/>
    <property type="project" value="InterPro"/>
</dbReference>
<dbReference type="Pfam" id="PF18720">
    <property type="entry name" value="EGF_Tenascin"/>
    <property type="match status" value="1"/>
</dbReference>
<evidence type="ECO:0000256" key="11">
    <source>
        <dbReference type="SAM" id="SignalP"/>
    </source>
</evidence>
<evidence type="ECO:0000313" key="13">
    <source>
        <dbReference type="EMBL" id="EGR30810.1"/>
    </source>
</evidence>
<dbReference type="CDD" id="cd00064">
    <property type="entry name" value="FU"/>
    <property type="match status" value="1"/>
</dbReference>
<evidence type="ECO:0000256" key="8">
    <source>
        <dbReference type="ARBA" id="ARBA00023180"/>
    </source>
</evidence>
<feature type="chain" id="PRO_5003408227" evidence="11">
    <location>
        <begin position="23"/>
        <end position="596"/>
    </location>
</feature>
<evidence type="ECO:0000256" key="5">
    <source>
        <dbReference type="ARBA" id="ARBA00022833"/>
    </source>
</evidence>
<dbReference type="InterPro" id="IPR041161">
    <property type="entry name" value="EGF_Tenascin"/>
</dbReference>
<keyword evidence="8" id="KW-0325">Glycoprotein</keyword>
<keyword evidence="7" id="KW-1015">Disulfide bond</keyword>
<evidence type="ECO:0000256" key="3">
    <source>
        <dbReference type="ARBA" id="ARBA00022723"/>
    </source>
</evidence>
<keyword evidence="2" id="KW-0645">Protease</keyword>
<dbReference type="InParanoid" id="G0QVF3"/>
<protein>
    <submittedName>
        <fullName evidence="13">Leishmanolysin family protein, putative</fullName>
        <ecNumber evidence="13">3.4.24.36</ecNumber>
    </submittedName>
</protein>
<evidence type="ECO:0000256" key="4">
    <source>
        <dbReference type="ARBA" id="ARBA00022801"/>
    </source>
</evidence>
<dbReference type="GO" id="GO:0005737">
    <property type="term" value="C:cytoplasm"/>
    <property type="evidence" value="ECO:0007669"/>
    <property type="project" value="TreeGrafter"/>
</dbReference>
<feature type="domain" description="Tenascin EGF-like" evidence="12">
    <location>
        <begin position="504"/>
        <end position="528"/>
    </location>
</feature>
<dbReference type="Proteomes" id="UP000008983">
    <property type="component" value="Unassembled WGS sequence"/>
</dbReference>
<dbReference type="Gene3D" id="3.90.132.10">
    <property type="entry name" value="Leishmanolysin , domain 2"/>
    <property type="match status" value="1"/>
</dbReference>
<evidence type="ECO:0000259" key="12">
    <source>
        <dbReference type="Pfam" id="PF18720"/>
    </source>
</evidence>
<reference evidence="13 14" key="1">
    <citation type="submission" date="2011-07" db="EMBL/GenBank/DDBJ databases">
        <authorList>
            <person name="Coyne R."/>
            <person name="Brami D."/>
            <person name="Johnson J."/>
            <person name="Hostetler J."/>
            <person name="Hannick L."/>
            <person name="Clark T."/>
            <person name="Cassidy-Hanley D."/>
            <person name="Inman J."/>
        </authorList>
    </citation>
    <scope>NUCLEOTIDE SEQUENCE [LARGE SCALE GENOMIC DNA]</scope>
    <source>
        <strain evidence="13 14">G5</strain>
    </source>
</reference>
<dbReference type="STRING" id="857967.G0QVF3"/>
<dbReference type="PANTHER" id="PTHR10942">
    <property type="entry name" value="LEISHMANOLYSIN-LIKE PEPTIDASE"/>
    <property type="match status" value="1"/>
</dbReference>
<dbReference type="InterPro" id="IPR006212">
    <property type="entry name" value="Furin_repeat"/>
</dbReference>
<dbReference type="EC" id="3.4.24.36" evidence="13"/>
<accession>G0QVF3</accession>
<dbReference type="FunFam" id="3.90.132.10:FF:000001">
    <property type="entry name" value="leishmanolysin-like peptidase isoform X2"/>
    <property type="match status" value="1"/>
</dbReference>
<keyword evidence="14" id="KW-1185">Reference proteome</keyword>
<dbReference type="RefSeq" id="XP_004032397.1">
    <property type="nucleotide sequence ID" value="XM_004032349.1"/>
</dbReference>
<comment type="similarity">
    <text evidence="1">Belongs to the peptidase M8 family.</text>
</comment>
<dbReference type="AlphaFoldDB" id="G0QVF3"/>
<evidence type="ECO:0000256" key="7">
    <source>
        <dbReference type="ARBA" id="ARBA00023157"/>
    </source>
</evidence>
<dbReference type="OrthoDB" id="527990at2759"/>
<keyword evidence="3 10" id="KW-0479">Metal-binding</keyword>
<dbReference type="PANTHER" id="PTHR10942:SF0">
    <property type="entry name" value="LEISHMANOLYSIN-LIKE PEPTIDASE"/>
    <property type="match status" value="1"/>
</dbReference>
<evidence type="ECO:0000313" key="14">
    <source>
        <dbReference type="Proteomes" id="UP000008983"/>
    </source>
</evidence>
<dbReference type="Gene3D" id="3.10.170.20">
    <property type="match status" value="1"/>
</dbReference>
<dbReference type="InterPro" id="IPR001577">
    <property type="entry name" value="Peptidase_M8"/>
</dbReference>
<gene>
    <name evidence="13" type="ORF">IMG5_123240</name>
</gene>
<dbReference type="SUPFAM" id="SSF57184">
    <property type="entry name" value="Growth factor receptor domain"/>
    <property type="match status" value="1"/>
</dbReference>
<comment type="cofactor">
    <cofactor evidence="10">
        <name>Zn(2+)</name>
        <dbReference type="ChEBI" id="CHEBI:29105"/>
    </cofactor>
    <text evidence="10">Binds 1 zinc ion per subunit.</text>
</comment>
<evidence type="ECO:0000256" key="10">
    <source>
        <dbReference type="PIRSR" id="PIRSR601577-2"/>
    </source>
</evidence>
<dbReference type="eggNOG" id="KOG2556">
    <property type="taxonomic scope" value="Eukaryota"/>
</dbReference>
<dbReference type="Gene3D" id="2.10.25.10">
    <property type="entry name" value="Laminin"/>
    <property type="match status" value="1"/>
</dbReference>
<dbReference type="InterPro" id="IPR009030">
    <property type="entry name" value="Growth_fac_rcpt_cys_sf"/>
</dbReference>
<dbReference type="OMA" id="AWATICQ"/>
<evidence type="ECO:0000256" key="1">
    <source>
        <dbReference type="ARBA" id="ARBA00005860"/>
    </source>
</evidence>
<name>G0QVF3_ICHMU</name>
<feature type="binding site" evidence="10">
    <location>
        <position position="286"/>
    </location>
    <ligand>
        <name>Zn(2+)</name>
        <dbReference type="ChEBI" id="CHEBI:29105"/>
        <note>catalytic</note>
    </ligand>
</feature>
<keyword evidence="4 13" id="KW-0378">Hydrolase</keyword>
<dbReference type="GeneID" id="14906922"/>
<dbReference type="Pfam" id="PF01457">
    <property type="entry name" value="Peptidase_M8"/>
    <property type="match status" value="2"/>
</dbReference>
<keyword evidence="6 10" id="KW-0482">Metalloprotease</keyword>
<feature type="binding site" evidence="10">
    <location>
        <position position="206"/>
    </location>
    <ligand>
        <name>Zn(2+)</name>
        <dbReference type="ChEBI" id="CHEBI:29105"/>
        <note>catalytic</note>
    </ligand>
</feature>
<sequence length="596" mass="68767">MLRKVLVIILTYILILIRNSHQKQQCNHDIDKQIQTYHYQYKQYFIRNLIKIRKLQQKNPLPPQQIRITTDLSLLDPLQQTNPEINIHIKSLIETSIQYFQNLIKVTPSLSNNIFPNNWPLNCLNITVPQLDYTIGIPNSDLHIYITYIDSNLSNSAQVLASATFCSIDPIYRRPNFGVIQYNIAIMKQQSMTNKIFKDRLEVTIHEILHILGFSQYGMGYWVDPQTNNFYLNSSIITKNITLNNITNPVLISSNVLQTAQKYYNCSQIQGMKLENQGSRGTYGSHWERSVLFNEVMVAETLPTQSFISIFTSALLRDTGFYQEINDNFVYDKMRWGNQKGCDFFNNTCRSSVQIFPEFINDNRTRGCTFENDGYGVRQITFTMDGCTSIGSPTNSICFLEENNSNTSTNSRFETFGPQSRCLQSNLRTLNFNFTDISRCHQIQCANDASYIKIRINQINKEVVCNQENEVIVLDNVLDNIRGNITCPSNFEQFCNYYPICKNYCSSRGICVNGFCICNRGYANDDCSIKCPLFSENGIYQCVQECPIETFADLNTRVCGWCQVGCLKCQSESFCIECDFQFGYRLVQNKCEFLNF</sequence>
<dbReference type="GO" id="GO:0016020">
    <property type="term" value="C:membrane"/>
    <property type="evidence" value="ECO:0007669"/>
    <property type="project" value="InterPro"/>
</dbReference>
<organism evidence="13 14">
    <name type="scientific">Ichthyophthirius multifiliis</name>
    <name type="common">White spot disease agent</name>
    <name type="synonym">Ich</name>
    <dbReference type="NCBI Taxonomy" id="5932"/>
    <lineage>
        <taxon>Eukaryota</taxon>
        <taxon>Sar</taxon>
        <taxon>Alveolata</taxon>
        <taxon>Ciliophora</taxon>
        <taxon>Intramacronucleata</taxon>
        <taxon>Oligohymenophorea</taxon>
        <taxon>Hymenostomatida</taxon>
        <taxon>Ophryoglenina</taxon>
        <taxon>Ichthyophthirius</taxon>
    </lineage>
</organism>
<evidence type="ECO:0000256" key="6">
    <source>
        <dbReference type="ARBA" id="ARBA00023049"/>
    </source>
</evidence>
<feature type="active site" evidence="9">
    <location>
        <position position="207"/>
    </location>
</feature>
<keyword evidence="5 10" id="KW-0862">Zinc</keyword>
<feature type="binding site" evidence="10">
    <location>
        <position position="210"/>
    </location>
    <ligand>
        <name>Zn(2+)</name>
        <dbReference type="ChEBI" id="CHEBI:29105"/>
        <note>catalytic</note>
    </ligand>
</feature>
<dbReference type="GO" id="GO:0004222">
    <property type="term" value="F:metalloendopeptidase activity"/>
    <property type="evidence" value="ECO:0007669"/>
    <property type="project" value="InterPro"/>
</dbReference>
<keyword evidence="11" id="KW-0732">Signal</keyword>
<feature type="signal peptide" evidence="11">
    <location>
        <begin position="1"/>
        <end position="22"/>
    </location>
</feature>
<dbReference type="GO" id="GO:0046872">
    <property type="term" value="F:metal ion binding"/>
    <property type="evidence" value="ECO:0007669"/>
    <property type="project" value="UniProtKB-KW"/>
</dbReference>
<dbReference type="EMBL" id="GL983941">
    <property type="protein sequence ID" value="EGR30810.1"/>
    <property type="molecule type" value="Genomic_DNA"/>
</dbReference>
<proteinExistence type="inferred from homology"/>